<sequence length="127" mass="15388">MIFVCGFGFKFRCAKHKALLLFNSQPITNQTINNAGRHFKAGEKIYYILINEEGFKDEYIRVQLVKKEQKTNHWGYKVYWAKDYMVDTSLKYFKSYIVIDEPGYYFMQIFSFDDFDWPIIRNDFWVI</sequence>
<dbReference type="AlphaFoldDB" id="A0A9D1N1M4"/>
<evidence type="ECO:0000313" key="1">
    <source>
        <dbReference type="EMBL" id="HIU93016.1"/>
    </source>
</evidence>
<organism evidence="1 2">
    <name type="scientific">Candidatus Limenecus avicola</name>
    <dbReference type="NCBI Taxonomy" id="2840847"/>
    <lineage>
        <taxon>Bacteria</taxon>
        <taxon>Bacillati</taxon>
        <taxon>Bacillota</taxon>
        <taxon>Clostridia</taxon>
        <taxon>Eubacteriales</taxon>
        <taxon>Clostridiaceae</taxon>
        <taxon>Clostridiaceae incertae sedis</taxon>
        <taxon>Candidatus Limenecus</taxon>
    </lineage>
</organism>
<dbReference type="EMBL" id="DVOD01000056">
    <property type="protein sequence ID" value="HIU93016.1"/>
    <property type="molecule type" value="Genomic_DNA"/>
</dbReference>
<comment type="caution">
    <text evidence="1">The sequence shown here is derived from an EMBL/GenBank/DDBJ whole genome shotgun (WGS) entry which is preliminary data.</text>
</comment>
<gene>
    <name evidence="1" type="ORF">IAD26_07780</name>
</gene>
<reference evidence="1" key="2">
    <citation type="journal article" date="2021" name="PeerJ">
        <title>Extensive microbial diversity within the chicken gut microbiome revealed by metagenomics and culture.</title>
        <authorList>
            <person name="Gilroy R."/>
            <person name="Ravi A."/>
            <person name="Getino M."/>
            <person name="Pursley I."/>
            <person name="Horton D.L."/>
            <person name="Alikhan N.F."/>
            <person name="Baker D."/>
            <person name="Gharbi K."/>
            <person name="Hall N."/>
            <person name="Watson M."/>
            <person name="Adriaenssens E.M."/>
            <person name="Foster-Nyarko E."/>
            <person name="Jarju S."/>
            <person name="Secka A."/>
            <person name="Antonio M."/>
            <person name="Oren A."/>
            <person name="Chaudhuri R.R."/>
            <person name="La Ragione R."/>
            <person name="Hildebrand F."/>
            <person name="Pallen M.J."/>
        </authorList>
    </citation>
    <scope>NUCLEOTIDE SEQUENCE</scope>
    <source>
        <strain evidence="1">CHK154-7741</strain>
    </source>
</reference>
<protein>
    <submittedName>
        <fullName evidence="1">Uncharacterized protein</fullName>
    </submittedName>
</protein>
<accession>A0A9D1N1M4</accession>
<dbReference type="Proteomes" id="UP000886748">
    <property type="component" value="Unassembled WGS sequence"/>
</dbReference>
<name>A0A9D1N1M4_9CLOT</name>
<proteinExistence type="predicted"/>
<evidence type="ECO:0000313" key="2">
    <source>
        <dbReference type="Proteomes" id="UP000886748"/>
    </source>
</evidence>
<reference evidence="1" key="1">
    <citation type="submission" date="2020-10" db="EMBL/GenBank/DDBJ databases">
        <authorList>
            <person name="Gilroy R."/>
        </authorList>
    </citation>
    <scope>NUCLEOTIDE SEQUENCE</scope>
    <source>
        <strain evidence="1">CHK154-7741</strain>
    </source>
</reference>